<dbReference type="Proteomes" id="UP000239936">
    <property type="component" value="Unassembled WGS sequence"/>
</dbReference>
<name>A0A2S7XUB1_9GAMM</name>
<dbReference type="RefSeq" id="WP_105072584.1">
    <property type="nucleotide sequence ID" value="NZ_PPGH01000013.1"/>
</dbReference>
<protein>
    <submittedName>
        <fullName evidence="2">Cytochrome C</fullName>
    </submittedName>
</protein>
<feature type="signal peptide" evidence="1">
    <location>
        <begin position="1"/>
        <end position="26"/>
    </location>
</feature>
<accession>A0A2S7XUB1</accession>
<sequence length="203" mass="21853">MNNSKRILSMIAIGLFSLGVVSVAFSDDDNDDDDGRSKHHKNSGWVESRADIAPVTNATYGKECGSCHMAYQPGLLPATAWTQVMTPAALANHYGDDASLSDTIRNEINGYLSANAADHAAQTRAQAFAVAAAPNAQNQGNALPRITKTRYFMRKHDEIPARLVTGNPEVGSFSQCNQCHRGAADGVYNEHQVSIPGHGRWAD</sequence>
<keyword evidence="3" id="KW-1185">Reference proteome</keyword>
<dbReference type="OrthoDB" id="5296814at2"/>
<feature type="chain" id="PRO_5015628643" evidence="1">
    <location>
        <begin position="27"/>
        <end position="203"/>
    </location>
</feature>
<dbReference type="InterPro" id="IPR018588">
    <property type="entry name" value="Dihaem_cytochrome-c"/>
</dbReference>
<evidence type="ECO:0000313" key="3">
    <source>
        <dbReference type="Proteomes" id="UP000239936"/>
    </source>
</evidence>
<organism evidence="2 3">
    <name type="scientific">Chromatium okenii</name>
    <dbReference type="NCBI Taxonomy" id="61644"/>
    <lineage>
        <taxon>Bacteria</taxon>
        <taxon>Pseudomonadati</taxon>
        <taxon>Pseudomonadota</taxon>
        <taxon>Gammaproteobacteria</taxon>
        <taxon>Chromatiales</taxon>
        <taxon>Chromatiaceae</taxon>
        <taxon>Chromatium</taxon>
    </lineage>
</organism>
<comment type="caution">
    <text evidence="2">The sequence shown here is derived from an EMBL/GenBank/DDBJ whole genome shotgun (WGS) entry which is preliminary data.</text>
</comment>
<proteinExistence type="predicted"/>
<dbReference type="EMBL" id="PPGH01000013">
    <property type="protein sequence ID" value="PQJ97325.1"/>
    <property type="molecule type" value="Genomic_DNA"/>
</dbReference>
<evidence type="ECO:0000313" key="2">
    <source>
        <dbReference type="EMBL" id="PQJ97325.1"/>
    </source>
</evidence>
<reference evidence="2 3" key="1">
    <citation type="submission" date="2018-01" db="EMBL/GenBank/DDBJ databases">
        <title>The complete genome sequence of Chromatium okenii LaCa, a purple sulfur bacterium with a turbulent life.</title>
        <authorList>
            <person name="Luedin S.M."/>
            <person name="Liechti N."/>
            <person name="Storelli N."/>
            <person name="Danza F."/>
            <person name="Wittwer M."/>
            <person name="Pothier J.F."/>
            <person name="Tonolla M.A."/>
        </authorList>
    </citation>
    <scope>NUCLEOTIDE SEQUENCE [LARGE SCALE GENOMIC DNA]</scope>
    <source>
        <strain evidence="2 3">LaCa</strain>
    </source>
</reference>
<evidence type="ECO:0000256" key="1">
    <source>
        <dbReference type="SAM" id="SignalP"/>
    </source>
</evidence>
<dbReference type="Pfam" id="PF09626">
    <property type="entry name" value="DHC"/>
    <property type="match status" value="1"/>
</dbReference>
<dbReference type="AlphaFoldDB" id="A0A2S7XUB1"/>
<gene>
    <name evidence="2" type="ORF">CXB77_01980</name>
</gene>
<keyword evidence="1" id="KW-0732">Signal</keyword>